<dbReference type="EMBL" id="HBHR01013048">
    <property type="protein sequence ID" value="CAD9864349.1"/>
    <property type="molecule type" value="Transcribed_RNA"/>
</dbReference>
<gene>
    <name evidence="1" type="ORF">FJAP1339_LOCUS6402</name>
</gene>
<proteinExistence type="predicted"/>
<accession>A0A7S2Y1G3</accession>
<protein>
    <submittedName>
        <fullName evidence="1">Uncharacterized protein</fullName>
    </submittedName>
</protein>
<dbReference type="AlphaFoldDB" id="A0A7S2Y1G3"/>
<name>A0A7S2Y1G3_9STRA</name>
<dbReference type="Pfam" id="PF14469">
    <property type="entry name" value="AKAP28"/>
    <property type="match status" value="1"/>
</dbReference>
<reference evidence="1" key="1">
    <citation type="submission" date="2021-01" db="EMBL/GenBank/DDBJ databases">
        <authorList>
            <person name="Corre E."/>
            <person name="Pelletier E."/>
            <person name="Niang G."/>
            <person name="Scheremetjew M."/>
            <person name="Finn R."/>
            <person name="Kale V."/>
            <person name="Holt S."/>
            <person name="Cochrane G."/>
            <person name="Meng A."/>
            <person name="Brown T."/>
            <person name="Cohen L."/>
        </authorList>
    </citation>
    <scope>NUCLEOTIDE SEQUENCE</scope>
    <source>
        <strain evidence="1">CCMP1661</strain>
    </source>
</reference>
<dbReference type="InterPro" id="IPR025663">
    <property type="entry name" value="AKAP_28"/>
</dbReference>
<sequence>MNNDFSSAAAHFAEVHLNCSYSYSLAMDNLSGDDPLERRYVVTFSKPTPIHPAPLAVAKVIVRVVSTGGQHVVISYSVEGRKQQFDPNTEFEERWLDEVIERKMKMRGIIDLSDEFTESRLT</sequence>
<evidence type="ECO:0000313" key="1">
    <source>
        <dbReference type="EMBL" id="CAD9864349.1"/>
    </source>
</evidence>
<organism evidence="1">
    <name type="scientific">Fibrocapsa japonica</name>
    <dbReference type="NCBI Taxonomy" id="94617"/>
    <lineage>
        <taxon>Eukaryota</taxon>
        <taxon>Sar</taxon>
        <taxon>Stramenopiles</taxon>
        <taxon>Ochrophyta</taxon>
        <taxon>Raphidophyceae</taxon>
        <taxon>Chattonellales</taxon>
        <taxon>Chattonellaceae</taxon>
        <taxon>Fibrocapsa</taxon>
    </lineage>
</organism>